<accession>A0A8X7CRD2</accession>
<sequence>MAHDLFYDLKALQEAWDTHFNKDKDNQIKWHDIKMIKVEKHSPMTFFYKTSFADTVFKTCLVKKRRTRHSVESVSDMPISLTTACTEKFSLSDAKKKDIKELVDKNVVPKPYFDSFYKMVL</sequence>
<proteinExistence type="predicted"/>
<dbReference type="Proteomes" id="UP000886998">
    <property type="component" value="Unassembled WGS sequence"/>
</dbReference>
<comment type="caution">
    <text evidence="1">The sequence shown here is derived from an EMBL/GenBank/DDBJ whole genome shotgun (WGS) entry which is preliminary data.</text>
</comment>
<evidence type="ECO:0000313" key="1">
    <source>
        <dbReference type="EMBL" id="GFY75560.1"/>
    </source>
</evidence>
<dbReference type="EMBL" id="BMAV01021479">
    <property type="protein sequence ID" value="GFY75560.1"/>
    <property type="molecule type" value="Genomic_DNA"/>
</dbReference>
<protein>
    <submittedName>
        <fullName evidence="1">DDE_Tnp_1_7 domain-containing protein</fullName>
    </submittedName>
</protein>
<dbReference type="OrthoDB" id="6776127at2759"/>
<organism evidence="1 2">
    <name type="scientific">Trichonephila inaurata madagascariensis</name>
    <dbReference type="NCBI Taxonomy" id="2747483"/>
    <lineage>
        <taxon>Eukaryota</taxon>
        <taxon>Metazoa</taxon>
        <taxon>Ecdysozoa</taxon>
        <taxon>Arthropoda</taxon>
        <taxon>Chelicerata</taxon>
        <taxon>Arachnida</taxon>
        <taxon>Araneae</taxon>
        <taxon>Araneomorphae</taxon>
        <taxon>Entelegynae</taxon>
        <taxon>Araneoidea</taxon>
        <taxon>Nephilidae</taxon>
        <taxon>Trichonephila</taxon>
        <taxon>Trichonephila inaurata</taxon>
    </lineage>
</organism>
<reference evidence="1" key="1">
    <citation type="submission" date="2020-08" db="EMBL/GenBank/DDBJ databases">
        <title>Multicomponent nature underlies the extraordinary mechanical properties of spider dragline silk.</title>
        <authorList>
            <person name="Kono N."/>
            <person name="Nakamura H."/>
            <person name="Mori M."/>
            <person name="Yoshida Y."/>
            <person name="Ohtoshi R."/>
            <person name="Malay A.D."/>
            <person name="Moran D.A.P."/>
            <person name="Tomita M."/>
            <person name="Numata K."/>
            <person name="Arakawa K."/>
        </authorList>
    </citation>
    <scope>NUCLEOTIDE SEQUENCE</scope>
</reference>
<keyword evidence="2" id="KW-1185">Reference proteome</keyword>
<evidence type="ECO:0000313" key="2">
    <source>
        <dbReference type="Proteomes" id="UP000886998"/>
    </source>
</evidence>
<dbReference type="AlphaFoldDB" id="A0A8X7CRD2"/>
<name>A0A8X7CRD2_9ARAC</name>
<gene>
    <name evidence="1" type="ORF">TNIN_312811</name>
</gene>